<dbReference type="EMBL" id="SDMP01000010">
    <property type="protein sequence ID" value="RYR35070.1"/>
    <property type="molecule type" value="Genomic_DNA"/>
</dbReference>
<dbReference type="AlphaFoldDB" id="A0A445B8S0"/>
<comment type="caution">
    <text evidence="1">The sequence shown here is derived from an EMBL/GenBank/DDBJ whole genome shotgun (WGS) entry which is preliminary data.</text>
</comment>
<evidence type="ECO:0000313" key="1">
    <source>
        <dbReference type="EMBL" id="RYR35070.1"/>
    </source>
</evidence>
<dbReference type="Proteomes" id="UP000289738">
    <property type="component" value="Chromosome A10"/>
</dbReference>
<protein>
    <submittedName>
        <fullName evidence="1">Uncharacterized protein</fullName>
    </submittedName>
</protein>
<name>A0A445B8S0_ARAHY</name>
<accession>A0A445B8S0</accession>
<gene>
    <name evidence="1" type="ORF">Ahy_A10g050184</name>
</gene>
<proteinExistence type="predicted"/>
<evidence type="ECO:0000313" key="2">
    <source>
        <dbReference type="Proteomes" id="UP000289738"/>
    </source>
</evidence>
<keyword evidence="2" id="KW-1185">Reference proteome</keyword>
<reference evidence="1 2" key="1">
    <citation type="submission" date="2019-01" db="EMBL/GenBank/DDBJ databases">
        <title>Sequencing of cultivated peanut Arachis hypogaea provides insights into genome evolution and oil improvement.</title>
        <authorList>
            <person name="Chen X."/>
        </authorList>
    </citation>
    <scope>NUCLEOTIDE SEQUENCE [LARGE SCALE GENOMIC DNA]</scope>
    <source>
        <strain evidence="2">cv. Fuhuasheng</strain>
        <tissue evidence="1">Leaves</tissue>
    </source>
</reference>
<sequence length="112" mass="13668">MKFSTRKAIITLIKDYTICKDIDYRVYELELITFYAKCTKYNTTYDRLVNVNMIHKKYCWEIRRYNVIITKHGWQNKKSMKKIYGGWEASYEALLRWFKTMCHKETINTCPI</sequence>
<organism evidence="1 2">
    <name type="scientific">Arachis hypogaea</name>
    <name type="common">Peanut</name>
    <dbReference type="NCBI Taxonomy" id="3818"/>
    <lineage>
        <taxon>Eukaryota</taxon>
        <taxon>Viridiplantae</taxon>
        <taxon>Streptophyta</taxon>
        <taxon>Embryophyta</taxon>
        <taxon>Tracheophyta</taxon>
        <taxon>Spermatophyta</taxon>
        <taxon>Magnoliopsida</taxon>
        <taxon>eudicotyledons</taxon>
        <taxon>Gunneridae</taxon>
        <taxon>Pentapetalae</taxon>
        <taxon>rosids</taxon>
        <taxon>fabids</taxon>
        <taxon>Fabales</taxon>
        <taxon>Fabaceae</taxon>
        <taxon>Papilionoideae</taxon>
        <taxon>50 kb inversion clade</taxon>
        <taxon>dalbergioids sensu lato</taxon>
        <taxon>Dalbergieae</taxon>
        <taxon>Pterocarpus clade</taxon>
        <taxon>Arachis</taxon>
    </lineage>
</organism>